<dbReference type="OrthoDB" id="1844152at2759"/>
<evidence type="ECO:0000256" key="7">
    <source>
        <dbReference type="SAM" id="Phobius"/>
    </source>
</evidence>
<feature type="binding site" description="axial binding residue" evidence="5">
    <location>
        <position position="423"/>
    </location>
    <ligand>
        <name>heme</name>
        <dbReference type="ChEBI" id="CHEBI:30413"/>
    </ligand>
    <ligandPart>
        <name>Fe</name>
        <dbReference type="ChEBI" id="CHEBI:18248"/>
    </ligandPart>
</feature>
<dbReference type="Gene3D" id="1.10.630.10">
    <property type="entry name" value="Cytochrome P450"/>
    <property type="match status" value="1"/>
</dbReference>
<evidence type="ECO:0000313" key="8">
    <source>
        <dbReference type="EMBL" id="CAG8479214.1"/>
    </source>
</evidence>
<accession>A0A9N8Z7S0</accession>
<dbReference type="GO" id="GO:0016705">
    <property type="term" value="F:oxidoreductase activity, acting on paired donors, with incorporation or reduction of molecular oxygen"/>
    <property type="evidence" value="ECO:0007669"/>
    <property type="project" value="InterPro"/>
</dbReference>
<comment type="caution">
    <text evidence="8">The sequence shown here is derived from an EMBL/GenBank/DDBJ whole genome shotgun (WGS) entry which is preliminary data.</text>
</comment>
<dbReference type="InterPro" id="IPR036396">
    <property type="entry name" value="Cyt_P450_sf"/>
</dbReference>
<keyword evidence="6" id="KW-0560">Oxidoreductase</keyword>
<dbReference type="EMBL" id="CAJVPI010000096">
    <property type="protein sequence ID" value="CAG8479214.1"/>
    <property type="molecule type" value="Genomic_DNA"/>
</dbReference>
<evidence type="ECO:0000256" key="1">
    <source>
        <dbReference type="ARBA" id="ARBA00001971"/>
    </source>
</evidence>
<keyword evidence="7" id="KW-1133">Transmembrane helix</keyword>
<keyword evidence="7" id="KW-0472">Membrane</keyword>
<dbReference type="GO" id="GO:0020037">
    <property type="term" value="F:heme binding"/>
    <property type="evidence" value="ECO:0007669"/>
    <property type="project" value="InterPro"/>
</dbReference>
<evidence type="ECO:0000313" key="9">
    <source>
        <dbReference type="Proteomes" id="UP000789739"/>
    </source>
</evidence>
<sequence>MISLSEIIVSPHVLVLFVVGLVVIIYRLRRPKLNEPPLVPYKYPFVGHSFEIKRNPEEFIKQCHKKHGDIFSLYASRQIYTVVSNDLAYEMLRSSDFSFRSASDQRFPFYDIIGSTLYPDFTDNISAMLMDRLYRHLGDYQPRIYRELQNGIDQLIGDCKETKVIENPGHIIRTIIARTVANVIVGETLCRDPEVVETFATFATMLVQNRKLSNFAYFIHPSLHRKYVKLIFKYGDNPVQKHKDLLIRKLKPIFEKHQRDMQQHGNEWKCSDDLIQRIINHSLELFDEIQYDYITCYLLTLILAGIHTVSTSILNALNDFAGRPEYWKDLREEQESIAGDFESDLSVKQINEMKKLDSFIKESIRLVGHVCRLVFVNHLAYVSNPSLHGDNPETFSGFRYVDKDPFAMVGRTSIAFGLGKHACPGRWFAVNNIKTAMSILIRKYEISSLDGKRPKNISAHGSIIIASVPLKFKNRK</sequence>
<dbReference type="Pfam" id="PF00067">
    <property type="entry name" value="p450"/>
    <property type="match status" value="1"/>
</dbReference>
<keyword evidence="9" id="KW-1185">Reference proteome</keyword>
<reference evidence="8" key="1">
    <citation type="submission" date="2021-06" db="EMBL/GenBank/DDBJ databases">
        <authorList>
            <person name="Kallberg Y."/>
            <person name="Tangrot J."/>
            <person name="Rosling A."/>
        </authorList>
    </citation>
    <scope>NUCLEOTIDE SEQUENCE</scope>
    <source>
        <strain evidence="8">BR232B</strain>
    </source>
</reference>
<dbReference type="GO" id="GO:0005506">
    <property type="term" value="F:iron ion binding"/>
    <property type="evidence" value="ECO:0007669"/>
    <property type="project" value="InterPro"/>
</dbReference>
<dbReference type="AlphaFoldDB" id="A0A9N8Z7S0"/>
<dbReference type="PANTHER" id="PTHR46206">
    <property type="entry name" value="CYTOCHROME P450"/>
    <property type="match status" value="1"/>
</dbReference>
<dbReference type="GO" id="GO:0004497">
    <property type="term" value="F:monooxygenase activity"/>
    <property type="evidence" value="ECO:0007669"/>
    <property type="project" value="UniProtKB-KW"/>
</dbReference>
<protein>
    <submittedName>
        <fullName evidence="8">8044_t:CDS:1</fullName>
    </submittedName>
</protein>
<dbReference type="PRINTS" id="PR00465">
    <property type="entry name" value="EP450IV"/>
</dbReference>
<dbReference type="InterPro" id="IPR001128">
    <property type="entry name" value="Cyt_P450"/>
</dbReference>
<proteinExistence type="inferred from homology"/>
<keyword evidence="5 6" id="KW-0349">Heme</keyword>
<dbReference type="Proteomes" id="UP000789739">
    <property type="component" value="Unassembled WGS sequence"/>
</dbReference>
<keyword evidence="3 5" id="KW-0479">Metal-binding</keyword>
<keyword evidence="6" id="KW-0503">Monooxygenase</keyword>
<keyword evidence="4 5" id="KW-0408">Iron</keyword>
<comment type="similarity">
    <text evidence="2 6">Belongs to the cytochrome P450 family.</text>
</comment>
<evidence type="ECO:0000256" key="5">
    <source>
        <dbReference type="PIRSR" id="PIRSR602403-1"/>
    </source>
</evidence>
<keyword evidence="7" id="KW-0812">Transmembrane</keyword>
<dbReference type="PROSITE" id="PS00086">
    <property type="entry name" value="CYTOCHROME_P450"/>
    <property type="match status" value="1"/>
</dbReference>
<organism evidence="8 9">
    <name type="scientific">Paraglomus brasilianum</name>
    <dbReference type="NCBI Taxonomy" id="144538"/>
    <lineage>
        <taxon>Eukaryota</taxon>
        <taxon>Fungi</taxon>
        <taxon>Fungi incertae sedis</taxon>
        <taxon>Mucoromycota</taxon>
        <taxon>Glomeromycotina</taxon>
        <taxon>Glomeromycetes</taxon>
        <taxon>Paraglomerales</taxon>
        <taxon>Paraglomeraceae</taxon>
        <taxon>Paraglomus</taxon>
    </lineage>
</organism>
<evidence type="ECO:0000256" key="4">
    <source>
        <dbReference type="ARBA" id="ARBA00023004"/>
    </source>
</evidence>
<dbReference type="InterPro" id="IPR017972">
    <property type="entry name" value="Cyt_P450_CS"/>
</dbReference>
<comment type="cofactor">
    <cofactor evidence="1 5">
        <name>heme</name>
        <dbReference type="ChEBI" id="CHEBI:30413"/>
    </cofactor>
</comment>
<dbReference type="PANTHER" id="PTHR46206:SF7">
    <property type="entry name" value="P450, PUTATIVE (EUROFUNG)-RELATED"/>
    <property type="match status" value="1"/>
</dbReference>
<evidence type="ECO:0000256" key="6">
    <source>
        <dbReference type="RuleBase" id="RU000461"/>
    </source>
</evidence>
<evidence type="ECO:0000256" key="2">
    <source>
        <dbReference type="ARBA" id="ARBA00010617"/>
    </source>
</evidence>
<dbReference type="InterPro" id="IPR002403">
    <property type="entry name" value="Cyt_P450_E_grp-IV"/>
</dbReference>
<gene>
    <name evidence="8" type="ORF">PBRASI_LOCUS1485</name>
</gene>
<dbReference type="SUPFAM" id="SSF48264">
    <property type="entry name" value="Cytochrome P450"/>
    <property type="match status" value="1"/>
</dbReference>
<name>A0A9N8Z7S0_9GLOM</name>
<evidence type="ECO:0000256" key="3">
    <source>
        <dbReference type="ARBA" id="ARBA00022723"/>
    </source>
</evidence>
<dbReference type="CDD" id="cd11041">
    <property type="entry name" value="CYP503A1-like"/>
    <property type="match status" value="1"/>
</dbReference>
<feature type="transmembrane region" description="Helical" evidence="7">
    <location>
        <begin position="7"/>
        <end position="28"/>
    </location>
</feature>